<evidence type="ECO:0000259" key="1">
    <source>
        <dbReference type="PROSITE" id="PS51406"/>
    </source>
</evidence>
<dbReference type="SUPFAM" id="SSF56496">
    <property type="entry name" value="Fibrinogen C-terminal domain-like"/>
    <property type="match status" value="1"/>
</dbReference>
<dbReference type="PANTHER" id="PTHR19143:SF458">
    <property type="entry name" value="FIBRINOGEN C-TERMINAL DOMAIN-CONTAINING PROTEIN-RELATED"/>
    <property type="match status" value="1"/>
</dbReference>
<dbReference type="EMBL" id="GANP01014472">
    <property type="protein sequence ID" value="JAB69996.1"/>
    <property type="molecule type" value="mRNA"/>
</dbReference>
<dbReference type="SMART" id="SM00186">
    <property type="entry name" value="FBG"/>
    <property type="match status" value="1"/>
</dbReference>
<dbReference type="InterPro" id="IPR002181">
    <property type="entry name" value="Fibrinogen_a/b/g_C_dom"/>
</dbReference>
<accession>V5IC16</accession>
<dbReference type="PANTHER" id="PTHR19143">
    <property type="entry name" value="FIBRINOGEN/TENASCIN/ANGIOPOEITIN"/>
    <property type="match status" value="1"/>
</dbReference>
<organism evidence="2">
    <name type="scientific">Ixodes ricinus</name>
    <name type="common">Common tick</name>
    <name type="synonym">Acarus ricinus</name>
    <dbReference type="NCBI Taxonomy" id="34613"/>
    <lineage>
        <taxon>Eukaryota</taxon>
        <taxon>Metazoa</taxon>
        <taxon>Ecdysozoa</taxon>
        <taxon>Arthropoda</taxon>
        <taxon>Chelicerata</taxon>
        <taxon>Arachnida</taxon>
        <taxon>Acari</taxon>
        <taxon>Parasitiformes</taxon>
        <taxon>Ixodida</taxon>
        <taxon>Ixodoidea</taxon>
        <taxon>Ixodidae</taxon>
        <taxon>Ixodinae</taxon>
        <taxon>Ixodes</taxon>
    </lineage>
</organism>
<dbReference type="AlphaFoldDB" id="V5IC16"/>
<feature type="non-terminal residue" evidence="2">
    <location>
        <position position="173"/>
    </location>
</feature>
<dbReference type="InterPro" id="IPR050373">
    <property type="entry name" value="Fibrinogen_C-term_domain"/>
</dbReference>
<reference evidence="2" key="1">
    <citation type="journal article" date="2015" name="Sci. Rep.">
        <title>Tissue- and time-dependent transcription in Ixodes ricinus salivary glands and midguts when blood feeding on the vertebrate host.</title>
        <authorList>
            <person name="Kotsyfakis M."/>
            <person name="Schwarz A."/>
            <person name="Erhart J."/>
            <person name="Ribeiro J.M."/>
        </authorList>
    </citation>
    <scope>NUCLEOTIDE SEQUENCE</scope>
    <source>
        <tissue evidence="2">Salivary gland and midgut</tissue>
    </source>
</reference>
<dbReference type="GO" id="GO:0005615">
    <property type="term" value="C:extracellular space"/>
    <property type="evidence" value="ECO:0007669"/>
    <property type="project" value="TreeGrafter"/>
</dbReference>
<dbReference type="InterPro" id="IPR014716">
    <property type="entry name" value="Fibrinogen_a/b/g_C_1"/>
</dbReference>
<dbReference type="Gene3D" id="3.90.215.10">
    <property type="entry name" value="Gamma Fibrinogen, chain A, domain 1"/>
    <property type="match status" value="1"/>
</dbReference>
<dbReference type="Pfam" id="PF00147">
    <property type="entry name" value="Fibrinogen_C"/>
    <property type="match status" value="1"/>
</dbReference>
<feature type="domain" description="Fibrinogen C-terminal" evidence="1">
    <location>
        <begin position="46"/>
        <end position="173"/>
    </location>
</feature>
<proteinExistence type="evidence at transcript level"/>
<dbReference type="NCBIfam" id="NF040941">
    <property type="entry name" value="GGGWT_bact"/>
    <property type="match status" value="1"/>
</dbReference>
<dbReference type="PROSITE" id="PS51406">
    <property type="entry name" value="FIBRINOGEN_C_2"/>
    <property type="match status" value="1"/>
</dbReference>
<sequence length="173" mass="19779">MFLAIVLIPVVAGDVLLESSFHRFPEITARSGFKKTYGIFDPCNLNKPGNRNISCAQLRRKGEDFSDAYHIDPHTKFRVNCDMVTDGGGWTTIQRRGRFEYENNLFETTMGDYEKGFGEAFQSYWIGNTNLHALTTFPSNNQVLRIELMTKEGYNITVEYDFFQVGSKADGYK</sequence>
<dbReference type="InterPro" id="IPR036056">
    <property type="entry name" value="Fibrinogen-like_C"/>
</dbReference>
<protein>
    <submittedName>
        <fullName evidence="2">Putative ixoderin b5</fullName>
    </submittedName>
</protein>
<name>V5IC16_IXORI</name>
<evidence type="ECO:0000313" key="2">
    <source>
        <dbReference type="EMBL" id="JAB69996.1"/>
    </source>
</evidence>